<evidence type="ECO:0000313" key="3">
    <source>
        <dbReference type="Proteomes" id="UP001221898"/>
    </source>
</evidence>
<comment type="caution">
    <text evidence="2">The sequence shown here is derived from an EMBL/GenBank/DDBJ whole genome shotgun (WGS) entry which is preliminary data.</text>
</comment>
<gene>
    <name evidence="2" type="ORF">AAFF_G00069110</name>
</gene>
<proteinExistence type="predicted"/>
<sequence>MLQQRERPGKAPSCSSHSRLLRQARSFQWEERARDTMGARLSAANSFRRCSERGPGEQWRRVPSAALITRTPPSTAGPLARACEAPSGQPNTWRLQRSRIYKRD</sequence>
<reference evidence="2" key="1">
    <citation type="journal article" date="2023" name="Science">
        <title>Genome structures resolve the early diversification of teleost fishes.</title>
        <authorList>
            <person name="Parey E."/>
            <person name="Louis A."/>
            <person name="Montfort J."/>
            <person name="Bouchez O."/>
            <person name="Roques C."/>
            <person name="Iampietro C."/>
            <person name="Lluch J."/>
            <person name="Castinel A."/>
            <person name="Donnadieu C."/>
            <person name="Desvignes T."/>
            <person name="Floi Bucao C."/>
            <person name="Jouanno E."/>
            <person name="Wen M."/>
            <person name="Mejri S."/>
            <person name="Dirks R."/>
            <person name="Jansen H."/>
            <person name="Henkel C."/>
            <person name="Chen W.J."/>
            <person name="Zahm M."/>
            <person name="Cabau C."/>
            <person name="Klopp C."/>
            <person name="Thompson A.W."/>
            <person name="Robinson-Rechavi M."/>
            <person name="Braasch I."/>
            <person name="Lecointre G."/>
            <person name="Bobe J."/>
            <person name="Postlethwait J.H."/>
            <person name="Berthelot C."/>
            <person name="Roest Crollius H."/>
            <person name="Guiguen Y."/>
        </authorList>
    </citation>
    <scope>NUCLEOTIDE SEQUENCE</scope>
    <source>
        <strain evidence="2">NC1722</strain>
    </source>
</reference>
<name>A0AAD7RZD3_9TELE</name>
<evidence type="ECO:0000313" key="2">
    <source>
        <dbReference type="EMBL" id="KAJ8393007.1"/>
    </source>
</evidence>
<accession>A0AAD7RZD3</accession>
<keyword evidence="3" id="KW-1185">Reference proteome</keyword>
<dbReference type="EMBL" id="JAINUG010000141">
    <property type="protein sequence ID" value="KAJ8393007.1"/>
    <property type="molecule type" value="Genomic_DNA"/>
</dbReference>
<dbReference type="Proteomes" id="UP001221898">
    <property type="component" value="Unassembled WGS sequence"/>
</dbReference>
<dbReference type="AlphaFoldDB" id="A0AAD7RZD3"/>
<protein>
    <submittedName>
        <fullName evidence="2">Uncharacterized protein</fullName>
    </submittedName>
</protein>
<feature type="region of interest" description="Disordered" evidence="1">
    <location>
        <begin position="69"/>
        <end position="91"/>
    </location>
</feature>
<organism evidence="2 3">
    <name type="scientific">Aldrovandia affinis</name>
    <dbReference type="NCBI Taxonomy" id="143900"/>
    <lineage>
        <taxon>Eukaryota</taxon>
        <taxon>Metazoa</taxon>
        <taxon>Chordata</taxon>
        <taxon>Craniata</taxon>
        <taxon>Vertebrata</taxon>
        <taxon>Euteleostomi</taxon>
        <taxon>Actinopterygii</taxon>
        <taxon>Neopterygii</taxon>
        <taxon>Teleostei</taxon>
        <taxon>Notacanthiformes</taxon>
        <taxon>Halosauridae</taxon>
        <taxon>Aldrovandia</taxon>
    </lineage>
</organism>
<evidence type="ECO:0000256" key="1">
    <source>
        <dbReference type="SAM" id="MobiDB-lite"/>
    </source>
</evidence>